<proteinExistence type="predicted"/>
<dbReference type="Pfam" id="PF03406">
    <property type="entry name" value="Phage_fiber_2"/>
    <property type="match status" value="1"/>
</dbReference>
<feature type="compositionally biased region" description="Low complexity" evidence="1">
    <location>
        <begin position="67"/>
        <end position="85"/>
    </location>
</feature>
<name>A0A8S5M0N7_9CAUD</name>
<dbReference type="InterPro" id="IPR054075">
    <property type="entry name" value="Gp53-like_C"/>
</dbReference>
<organism evidence="3">
    <name type="scientific">Podoviridae sp. ctzeq1</name>
    <dbReference type="NCBI Taxonomy" id="2826597"/>
    <lineage>
        <taxon>Viruses</taxon>
        <taxon>Duplodnaviria</taxon>
        <taxon>Heunggongvirae</taxon>
        <taxon>Uroviricota</taxon>
        <taxon>Caudoviricetes</taxon>
    </lineage>
</organism>
<protein>
    <submittedName>
        <fullName evidence="3">Tail fiber repeat protein</fullName>
    </submittedName>
</protein>
<evidence type="ECO:0000313" key="3">
    <source>
        <dbReference type="EMBL" id="DAD75643.1"/>
    </source>
</evidence>
<dbReference type="EMBL" id="BK014787">
    <property type="protein sequence ID" value="DAD75643.1"/>
    <property type="molecule type" value="Genomic_DNA"/>
</dbReference>
<feature type="domain" description="Putative tail fiber protein gp53-like C-terminal" evidence="2">
    <location>
        <begin position="594"/>
        <end position="667"/>
    </location>
</feature>
<sequence length="667" mass="71518">MRDDGKGFAVSPIIPEPTDQNHPVTLKMLTETEASVNNARDDVMAKAQQVAQNTQTVETNTQTAIDQANSATQSATSAAASSQSADESEDWARKWASNPIDEPVSGDKYSAYHYASKAAISAQNLSTAEQSAKTNANIAVQKAEEAKISASKAKSIADGEVEYGKVLNVPRASGTQAGIVQLTDDTGIDSDKLGLSARAGKKLAQMIAVVQLALGNYIPLNKRSSAVNSNSNDTVATSAAVKSANDNANTRIAKSGDTMTGDLSFKQGDYSGLNLYNNNGYYLRLEGNNHANGTMLTAVYRKPNGENVAVAFLPKRDGTIAYIDQVVNKTGDTMTGNLTVPNLIVNDPTNNNNFVQIGDDTKLIDVDMGHTVGLQTTDNANDAYIAYGATKKRFGFDANMFFADSALSTNHIGHGSYAQQYNVAAPFYVHQTLSVARDTYHPFIKGRVRAAGQYGAAFSFGYTTNQRQGGDGFGAGVIHLIEDNGAERGWFFNHDGSFTSPGDVVTGDGKRLTKSHQTNYAYVETTAAIWGGLKINRNGEHMLIESNDRGGFNFIRRNNSDGSNVYVLSTPTKNGTLATLEDFGGNLSGNGWTRLPNGLILQWGTANGGWVNFPIAFPNACFSVVGTQGQGSDYEPYVIYNISNTRFYHKGKVEHEANGAHWMAIGN</sequence>
<evidence type="ECO:0000259" key="2">
    <source>
        <dbReference type="Pfam" id="PF21882"/>
    </source>
</evidence>
<feature type="region of interest" description="Disordered" evidence="1">
    <location>
        <begin position="67"/>
        <end position="92"/>
    </location>
</feature>
<dbReference type="InterPro" id="IPR005068">
    <property type="entry name" value="Phage_lambda_Stf-r2"/>
</dbReference>
<evidence type="ECO:0000256" key="1">
    <source>
        <dbReference type="SAM" id="MobiDB-lite"/>
    </source>
</evidence>
<dbReference type="GO" id="GO:0019062">
    <property type="term" value="P:virion attachment to host cell"/>
    <property type="evidence" value="ECO:0007669"/>
    <property type="project" value="InterPro"/>
</dbReference>
<accession>A0A8S5M0N7</accession>
<reference evidence="3" key="1">
    <citation type="journal article" date="2021" name="Proc. Natl. Acad. Sci. U.S.A.">
        <title>A Catalog of Tens of Thousands of Viruses from Human Metagenomes Reveals Hidden Associations with Chronic Diseases.</title>
        <authorList>
            <person name="Tisza M.J."/>
            <person name="Buck C.B."/>
        </authorList>
    </citation>
    <scope>NUCLEOTIDE SEQUENCE</scope>
    <source>
        <strain evidence="3">Ctzeq1</strain>
    </source>
</reference>
<dbReference type="Pfam" id="PF21882">
    <property type="entry name" value="Gp53-like_C"/>
    <property type="match status" value="1"/>
</dbReference>
<dbReference type="Gene3D" id="2.60.40.3940">
    <property type="match status" value="1"/>
</dbReference>
<dbReference type="GO" id="GO:0046718">
    <property type="term" value="P:symbiont entry into host cell"/>
    <property type="evidence" value="ECO:0007669"/>
    <property type="project" value="InterPro"/>
</dbReference>
<feature type="region of interest" description="Disordered" evidence="1">
    <location>
        <begin position="1"/>
        <end position="22"/>
    </location>
</feature>